<feature type="region of interest" description="Disordered" evidence="1">
    <location>
        <begin position="288"/>
        <end position="323"/>
    </location>
</feature>
<feature type="region of interest" description="Disordered" evidence="1">
    <location>
        <begin position="1"/>
        <end position="46"/>
    </location>
</feature>
<dbReference type="Gene3D" id="1.10.3970.10">
    <property type="entry name" value="BSD domain"/>
    <property type="match status" value="1"/>
</dbReference>
<dbReference type="AlphaFoldDB" id="A0AAV9AV81"/>
<comment type="caution">
    <text evidence="3">The sequence shown here is derived from an EMBL/GenBank/DDBJ whole genome shotgun (WGS) entry which is preliminary data.</text>
</comment>
<sequence length="476" mass="52354">MSWLARSLVNSLRSDGDDERIGGGDGTGTSEAAAGTESPRGVKEDLSELTKTLSRQFWGVANFLAPPPETSSTADHHPDEEEEEEERSPRVSEGIRSDFAEIGGRFRTGISMLSSNLAVPDISKIASSFLPLGMDGSDVDDDYEEGTFVKTEGAVGVTQEVLAFARNISRHPETWLDFPLLADEEDREDFDMSDAQQEHALAVERLAPRLAALRIELCPSHMSEGCFWKIYFVLLHPRLNKHDAELLSTPQIVEARAMLLKELQNRTKPESDVSGRDDTSYAKEATFSVPQEQHTTRHNNVNETPQFEPPTYEETQNAAPSTDIETEKHTITATEMHVIDKSVVEDSLIQTKDKNLPTTVDKEDEDGDDWLEETAEVDGSGNSVIPPLVNEEDVSFSDLEDDDDDDNDNRSAAVSSTIKNVTPTSVPQEEDSKGWGLSKVSGNSAKDGTGDNIKSHTSPDTDDSNDWLDVDDIDVA</sequence>
<reference evidence="3" key="1">
    <citation type="journal article" date="2023" name="Nat. Commun.">
        <title>Diploid and tetraploid genomes of Acorus and the evolution of monocots.</title>
        <authorList>
            <person name="Ma L."/>
            <person name="Liu K.W."/>
            <person name="Li Z."/>
            <person name="Hsiao Y.Y."/>
            <person name="Qi Y."/>
            <person name="Fu T."/>
            <person name="Tang G.D."/>
            <person name="Zhang D."/>
            <person name="Sun W.H."/>
            <person name="Liu D.K."/>
            <person name="Li Y."/>
            <person name="Chen G.Z."/>
            <person name="Liu X.D."/>
            <person name="Liao X.Y."/>
            <person name="Jiang Y.T."/>
            <person name="Yu X."/>
            <person name="Hao Y."/>
            <person name="Huang J."/>
            <person name="Zhao X.W."/>
            <person name="Ke S."/>
            <person name="Chen Y.Y."/>
            <person name="Wu W.L."/>
            <person name="Hsu J.L."/>
            <person name="Lin Y.F."/>
            <person name="Huang M.D."/>
            <person name="Li C.Y."/>
            <person name="Huang L."/>
            <person name="Wang Z.W."/>
            <person name="Zhao X."/>
            <person name="Zhong W.Y."/>
            <person name="Peng D.H."/>
            <person name="Ahmad S."/>
            <person name="Lan S."/>
            <person name="Zhang J.S."/>
            <person name="Tsai W.C."/>
            <person name="Van de Peer Y."/>
            <person name="Liu Z.J."/>
        </authorList>
    </citation>
    <scope>NUCLEOTIDE SEQUENCE</scope>
    <source>
        <strain evidence="3">SCP</strain>
    </source>
</reference>
<feature type="domain" description="BSD" evidence="2">
    <location>
        <begin position="187"/>
        <end position="239"/>
    </location>
</feature>
<protein>
    <recommendedName>
        <fullName evidence="2">BSD domain-containing protein</fullName>
    </recommendedName>
</protein>
<dbReference type="PROSITE" id="PS50858">
    <property type="entry name" value="BSD"/>
    <property type="match status" value="1"/>
</dbReference>
<dbReference type="SMART" id="SM00751">
    <property type="entry name" value="BSD"/>
    <property type="match status" value="1"/>
</dbReference>
<evidence type="ECO:0000256" key="1">
    <source>
        <dbReference type="SAM" id="MobiDB-lite"/>
    </source>
</evidence>
<feature type="compositionally biased region" description="Acidic residues" evidence="1">
    <location>
        <begin position="397"/>
        <end position="407"/>
    </location>
</feature>
<feature type="compositionally biased region" description="Polar residues" evidence="1">
    <location>
        <begin position="288"/>
        <end position="305"/>
    </location>
</feature>
<dbReference type="Pfam" id="PF03909">
    <property type="entry name" value="BSD"/>
    <property type="match status" value="1"/>
</dbReference>
<dbReference type="PANTHER" id="PTHR31923">
    <property type="entry name" value="BSD DOMAIN-CONTAINING PROTEIN"/>
    <property type="match status" value="1"/>
</dbReference>
<evidence type="ECO:0000259" key="2">
    <source>
        <dbReference type="PROSITE" id="PS50858"/>
    </source>
</evidence>
<dbReference type="Proteomes" id="UP001179952">
    <property type="component" value="Unassembled WGS sequence"/>
</dbReference>
<feature type="compositionally biased region" description="Polar residues" evidence="1">
    <location>
        <begin position="410"/>
        <end position="427"/>
    </location>
</feature>
<proteinExistence type="predicted"/>
<accession>A0AAV9AV81</accession>
<feature type="compositionally biased region" description="Acidic residues" evidence="1">
    <location>
        <begin position="460"/>
        <end position="476"/>
    </location>
</feature>
<dbReference type="EMBL" id="JAUJYN010000006">
    <property type="protein sequence ID" value="KAK1268053.1"/>
    <property type="molecule type" value="Genomic_DNA"/>
</dbReference>
<evidence type="ECO:0000313" key="3">
    <source>
        <dbReference type="EMBL" id="KAK1268053.1"/>
    </source>
</evidence>
<dbReference type="PANTHER" id="PTHR31923:SF4">
    <property type="entry name" value="BSD DOMAIN-CONTAINING PROTEIN"/>
    <property type="match status" value="1"/>
</dbReference>
<feature type="region of interest" description="Disordered" evidence="1">
    <location>
        <begin position="60"/>
        <end position="95"/>
    </location>
</feature>
<organism evidence="3 4">
    <name type="scientific">Acorus gramineus</name>
    <name type="common">Dwarf sweet flag</name>
    <dbReference type="NCBI Taxonomy" id="55184"/>
    <lineage>
        <taxon>Eukaryota</taxon>
        <taxon>Viridiplantae</taxon>
        <taxon>Streptophyta</taxon>
        <taxon>Embryophyta</taxon>
        <taxon>Tracheophyta</taxon>
        <taxon>Spermatophyta</taxon>
        <taxon>Magnoliopsida</taxon>
        <taxon>Liliopsida</taxon>
        <taxon>Acoraceae</taxon>
        <taxon>Acorus</taxon>
    </lineage>
</organism>
<evidence type="ECO:0000313" key="4">
    <source>
        <dbReference type="Proteomes" id="UP001179952"/>
    </source>
</evidence>
<name>A0AAV9AV81_ACOGR</name>
<dbReference type="InterPro" id="IPR005607">
    <property type="entry name" value="BSD_dom"/>
</dbReference>
<keyword evidence="4" id="KW-1185">Reference proteome</keyword>
<dbReference type="InterPro" id="IPR035925">
    <property type="entry name" value="BSD_dom_sf"/>
</dbReference>
<reference evidence="3" key="2">
    <citation type="submission" date="2023-06" db="EMBL/GenBank/DDBJ databases">
        <authorList>
            <person name="Ma L."/>
            <person name="Liu K.-W."/>
            <person name="Li Z."/>
            <person name="Hsiao Y.-Y."/>
            <person name="Qi Y."/>
            <person name="Fu T."/>
            <person name="Tang G."/>
            <person name="Zhang D."/>
            <person name="Sun W.-H."/>
            <person name="Liu D.-K."/>
            <person name="Li Y."/>
            <person name="Chen G.-Z."/>
            <person name="Liu X.-D."/>
            <person name="Liao X.-Y."/>
            <person name="Jiang Y.-T."/>
            <person name="Yu X."/>
            <person name="Hao Y."/>
            <person name="Huang J."/>
            <person name="Zhao X.-W."/>
            <person name="Ke S."/>
            <person name="Chen Y.-Y."/>
            <person name="Wu W.-L."/>
            <person name="Hsu J.-L."/>
            <person name="Lin Y.-F."/>
            <person name="Huang M.-D."/>
            <person name="Li C.-Y."/>
            <person name="Huang L."/>
            <person name="Wang Z.-W."/>
            <person name="Zhao X."/>
            <person name="Zhong W.-Y."/>
            <person name="Peng D.-H."/>
            <person name="Ahmad S."/>
            <person name="Lan S."/>
            <person name="Zhang J.-S."/>
            <person name="Tsai W.-C."/>
            <person name="Van De Peer Y."/>
            <person name="Liu Z.-J."/>
        </authorList>
    </citation>
    <scope>NUCLEOTIDE SEQUENCE</scope>
    <source>
        <strain evidence="3">SCP</strain>
        <tissue evidence="3">Leaves</tissue>
    </source>
</reference>
<gene>
    <name evidence="3" type="ORF">QJS04_geneDACA024075</name>
</gene>
<feature type="region of interest" description="Disordered" evidence="1">
    <location>
        <begin position="397"/>
        <end position="476"/>
    </location>
</feature>
<feature type="compositionally biased region" description="Low complexity" evidence="1">
    <location>
        <begin position="28"/>
        <end position="38"/>
    </location>
</feature>
<dbReference type="SUPFAM" id="SSF140383">
    <property type="entry name" value="BSD domain-like"/>
    <property type="match status" value="1"/>
</dbReference>